<dbReference type="SUPFAM" id="SSF52047">
    <property type="entry name" value="RNI-like"/>
    <property type="match status" value="1"/>
</dbReference>
<gene>
    <name evidence="2" type="ORF">BG006_008146</name>
</gene>
<feature type="signal peptide" evidence="1">
    <location>
        <begin position="1"/>
        <end position="26"/>
    </location>
</feature>
<name>A0A9P5VQB7_9FUNG</name>
<evidence type="ECO:0000313" key="2">
    <source>
        <dbReference type="EMBL" id="KAF9336580.1"/>
    </source>
</evidence>
<feature type="chain" id="PRO_5040170058" description="F-box domain-containing protein" evidence="1">
    <location>
        <begin position="27"/>
        <end position="486"/>
    </location>
</feature>
<dbReference type="AlphaFoldDB" id="A0A9P5VQB7"/>
<comment type="caution">
    <text evidence="2">The sequence shown here is derived from an EMBL/GenBank/DDBJ whole genome shotgun (WGS) entry which is preliminary data.</text>
</comment>
<keyword evidence="1" id="KW-0732">Signal</keyword>
<dbReference type="InterPro" id="IPR032675">
    <property type="entry name" value="LRR_dom_sf"/>
</dbReference>
<accession>A0A9P5VQB7</accession>
<organism evidence="2 3">
    <name type="scientific">Podila minutissima</name>
    <dbReference type="NCBI Taxonomy" id="64525"/>
    <lineage>
        <taxon>Eukaryota</taxon>
        <taxon>Fungi</taxon>
        <taxon>Fungi incertae sedis</taxon>
        <taxon>Mucoromycota</taxon>
        <taxon>Mortierellomycotina</taxon>
        <taxon>Mortierellomycetes</taxon>
        <taxon>Mortierellales</taxon>
        <taxon>Mortierellaceae</taxon>
        <taxon>Podila</taxon>
    </lineage>
</organism>
<keyword evidence="3" id="KW-1185">Reference proteome</keyword>
<evidence type="ECO:0000313" key="3">
    <source>
        <dbReference type="Proteomes" id="UP000696485"/>
    </source>
</evidence>
<evidence type="ECO:0000256" key="1">
    <source>
        <dbReference type="SAM" id="SignalP"/>
    </source>
</evidence>
<protein>
    <recommendedName>
        <fullName evidence="4">F-box domain-containing protein</fullName>
    </recommendedName>
</protein>
<reference evidence="2" key="1">
    <citation type="journal article" date="2020" name="Fungal Divers.">
        <title>Resolving the Mortierellaceae phylogeny through synthesis of multi-gene phylogenetics and phylogenomics.</title>
        <authorList>
            <person name="Vandepol N."/>
            <person name="Liber J."/>
            <person name="Desiro A."/>
            <person name="Na H."/>
            <person name="Kennedy M."/>
            <person name="Barry K."/>
            <person name="Grigoriev I.V."/>
            <person name="Miller A.N."/>
            <person name="O'Donnell K."/>
            <person name="Stajich J.E."/>
            <person name="Bonito G."/>
        </authorList>
    </citation>
    <scope>NUCLEOTIDE SEQUENCE</scope>
    <source>
        <strain evidence="2">NVP1</strain>
    </source>
</reference>
<dbReference type="Gene3D" id="3.80.10.10">
    <property type="entry name" value="Ribonuclease Inhibitor"/>
    <property type="match status" value="1"/>
</dbReference>
<evidence type="ECO:0008006" key="4">
    <source>
        <dbReference type="Google" id="ProtNLM"/>
    </source>
</evidence>
<proteinExistence type="predicted"/>
<dbReference type="EMBL" id="JAAAUY010000054">
    <property type="protein sequence ID" value="KAF9336580.1"/>
    <property type="molecule type" value="Genomic_DNA"/>
</dbReference>
<sequence length="486" mass="55450">MSNVHNPLLLAEVVLVVANYVNPKEAATPSRVCRTWYTVFRPLVWQTCDISDDRLRPGGKPLGQRRPRPKDMVKNAHNIRELICNGSSFSNFEITCSRLKTLRSHNVIYASRPQWWSQLTQLLVQNDQLETVDFDGTREASTLKFWEALVSRPALKYVRMNSVNMSAEHFAIFWNGCRGLRRMELYDINVPCTSEFIEEQLETLPGLEAITISHLAATALLRLCPGLRLFRWQNYDMGGNGQLQMLAFLLERQHFPHLESLQVTRVEDLELATCLGAMDRVKELVIEGSPLGLQSFDALERNFAKLQRISLEYVFPIPSKRILVLLESCPLLKYIRAPKLKASAIVLGKPWVCQDLEEFRVSILVGVSGKTTIRRGSQAVFERLSKLTRLTHLDIGFHYMQDDNSDSDDSDDSDGDILACQGLDLTLESGFSQLSTLKNLEELDFSYTVQDMSAEDVKWIRDNLKKLQVVKGICNRHGEYRDQPQN</sequence>
<dbReference type="Proteomes" id="UP000696485">
    <property type="component" value="Unassembled WGS sequence"/>
</dbReference>